<proteinExistence type="predicted"/>
<dbReference type="OrthoDB" id="2638860at2759"/>
<gene>
    <name evidence="2" type="ORF">DFP72DRAFT_847352</name>
</gene>
<dbReference type="InterPro" id="IPR045340">
    <property type="entry name" value="DUF6533"/>
</dbReference>
<evidence type="ECO:0000313" key="2">
    <source>
        <dbReference type="EMBL" id="KAF6755634.1"/>
    </source>
</evidence>
<evidence type="ECO:0000259" key="1">
    <source>
        <dbReference type="Pfam" id="PF20151"/>
    </source>
</evidence>
<reference evidence="2 3" key="1">
    <citation type="submission" date="2020-07" db="EMBL/GenBank/DDBJ databases">
        <title>Comparative genomics of pyrophilous fungi reveals a link between fire events and developmental genes.</title>
        <authorList>
            <consortium name="DOE Joint Genome Institute"/>
            <person name="Steindorff A.S."/>
            <person name="Carver A."/>
            <person name="Calhoun S."/>
            <person name="Stillman K."/>
            <person name="Liu H."/>
            <person name="Lipzen A."/>
            <person name="Pangilinan J."/>
            <person name="Labutti K."/>
            <person name="Bruns T.D."/>
            <person name="Grigoriev I.V."/>
        </authorList>
    </citation>
    <scope>NUCLEOTIDE SEQUENCE [LARGE SCALE GENOMIC DNA]</scope>
    <source>
        <strain evidence="2 3">CBS 144469</strain>
    </source>
</reference>
<sequence>MSLTAQEILRLRNVFSIAAMQEVITQWALSNRHGTYFDSKVASYAFNLYYYVTTLKEEVATIWPQKARTGKALYFFNRYAPLYSAFMSATKACTGLWIFTSIGNAPTMIR</sequence>
<dbReference type="EMBL" id="JACGCI010000029">
    <property type="protein sequence ID" value="KAF6755634.1"/>
    <property type="molecule type" value="Genomic_DNA"/>
</dbReference>
<evidence type="ECO:0000313" key="3">
    <source>
        <dbReference type="Proteomes" id="UP000521943"/>
    </source>
</evidence>
<comment type="caution">
    <text evidence="2">The sequence shown here is derived from an EMBL/GenBank/DDBJ whole genome shotgun (WGS) entry which is preliminary data.</text>
</comment>
<organism evidence="2 3">
    <name type="scientific">Ephemerocybe angulata</name>
    <dbReference type="NCBI Taxonomy" id="980116"/>
    <lineage>
        <taxon>Eukaryota</taxon>
        <taxon>Fungi</taxon>
        <taxon>Dikarya</taxon>
        <taxon>Basidiomycota</taxon>
        <taxon>Agaricomycotina</taxon>
        <taxon>Agaricomycetes</taxon>
        <taxon>Agaricomycetidae</taxon>
        <taxon>Agaricales</taxon>
        <taxon>Agaricineae</taxon>
        <taxon>Psathyrellaceae</taxon>
        <taxon>Ephemerocybe</taxon>
    </lineage>
</organism>
<name>A0A8H6HYU7_9AGAR</name>
<dbReference type="Proteomes" id="UP000521943">
    <property type="component" value="Unassembled WGS sequence"/>
</dbReference>
<accession>A0A8H6HYU7</accession>
<protein>
    <recommendedName>
        <fullName evidence="1">DUF6533 domain-containing protein</fullName>
    </recommendedName>
</protein>
<dbReference type="Pfam" id="PF20151">
    <property type="entry name" value="DUF6533"/>
    <property type="match status" value="1"/>
</dbReference>
<dbReference type="AlphaFoldDB" id="A0A8H6HYU7"/>
<keyword evidence="3" id="KW-1185">Reference proteome</keyword>
<feature type="domain" description="DUF6533" evidence="1">
    <location>
        <begin position="41"/>
        <end position="82"/>
    </location>
</feature>